<keyword evidence="5 11" id="KW-0378">Hydrolase</keyword>
<evidence type="ECO:0000256" key="2">
    <source>
        <dbReference type="ARBA" id="ARBA00007664"/>
    </source>
</evidence>
<keyword evidence="10" id="KW-1205">Fibrinolytic toxin</keyword>
<gene>
    <name evidence="14" type="ORF">EEDITHA_LOCUS6061</name>
</gene>
<dbReference type="PROSITE" id="PS50240">
    <property type="entry name" value="TRYPSIN_DOM"/>
    <property type="match status" value="1"/>
</dbReference>
<sequence>MCFKYLILFAYLIICDAIPSQLDDHFYHVDTSKRIVGGSVASEGSLPYIAALRTGFLIRWLICGGSIITNRHVLTAAHCLDAVRRDRTFRLLRVVVGTNQWNYGGQTYSVAKMITHERWNPSTVKNDIGFLITTTRMRLTDRVQLIALNFDYIGGNITSKVAGWGRTETGGTLSSLLLELIVHTVDGENCSRAIDEHCDPSEQNIKYDSEVELCAFNSDLGGVCNGDSGSALVRLDSSEQIGVVSWGYACARGAPDMYVRLSAYKEWIRDVLLLNK</sequence>
<proteinExistence type="inferred from homology"/>
<evidence type="ECO:0000256" key="1">
    <source>
        <dbReference type="ARBA" id="ARBA00004239"/>
    </source>
</evidence>
<keyword evidence="6 11" id="KW-0720">Serine protease</keyword>
<evidence type="ECO:0000256" key="7">
    <source>
        <dbReference type="ARBA" id="ARBA00023157"/>
    </source>
</evidence>
<dbReference type="InterPro" id="IPR033116">
    <property type="entry name" value="TRYPSIN_SER"/>
</dbReference>
<dbReference type="AlphaFoldDB" id="A0AAU9TSB4"/>
<evidence type="ECO:0000256" key="5">
    <source>
        <dbReference type="ARBA" id="ARBA00022801"/>
    </source>
</evidence>
<dbReference type="Pfam" id="PF00089">
    <property type="entry name" value="Trypsin"/>
    <property type="match status" value="1"/>
</dbReference>
<dbReference type="Proteomes" id="UP001153954">
    <property type="component" value="Unassembled WGS sequence"/>
</dbReference>
<dbReference type="InterPro" id="IPR009003">
    <property type="entry name" value="Peptidase_S1_PA"/>
</dbReference>
<name>A0AAU9TSB4_EUPED</name>
<evidence type="ECO:0000313" key="14">
    <source>
        <dbReference type="EMBL" id="CAH2090061.1"/>
    </source>
</evidence>
<dbReference type="PROSITE" id="PS00134">
    <property type="entry name" value="TRYPSIN_HIS"/>
    <property type="match status" value="1"/>
</dbReference>
<feature type="chain" id="PRO_5044009672" description="Peptidase S1 domain-containing protein" evidence="12">
    <location>
        <begin position="18"/>
        <end position="276"/>
    </location>
</feature>
<organism evidence="14 15">
    <name type="scientific">Euphydryas editha</name>
    <name type="common">Edith's checkerspot</name>
    <dbReference type="NCBI Taxonomy" id="104508"/>
    <lineage>
        <taxon>Eukaryota</taxon>
        <taxon>Metazoa</taxon>
        <taxon>Ecdysozoa</taxon>
        <taxon>Arthropoda</taxon>
        <taxon>Hexapoda</taxon>
        <taxon>Insecta</taxon>
        <taxon>Pterygota</taxon>
        <taxon>Neoptera</taxon>
        <taxon>Endopterygota</taxon>
        <taxon>Lepidoptera</taxon>
        <taxon>Glossata</taxon>
        <taxon>Ditrysia</taxon>
        <taxon>Papilionoidea</taxon>
        <taxon>Nymphalidae</taxon>
        <taxon>Nymphalinae</taxon>
        <taxon>Euphydryas</taxon>
    </lineage>
</organism>
<keyword evidence="7" id="KW-1015">Disulfide bond</keyword>
<keyword evidence="8" id="KW-1199">Hemostasis impairing toxin</keyword>
<dbReference type="InterPro" id="IPR001254">
    <property type="entry name" value="Trypsin_dom"/>
</dbReference>
<dbReference type="EMBL" id="CAKOGL010000009">
    <property type="protein sequence ID" value="CAH2090061.1"/>
    <property type="molecule type" value="Genomic_DNA"/>
</dbReference>
<dbReference type="CDD" id="cd00190">
    <property type="entry name" value="Tryp_SPc"/>
    <property type="match status" value="1"/>
</dbReference>
<evidence type="ECO:0000256" key="8">
    <source>
        <dbReference type="ARBA" id="ARBA00023240"/>
    </source>
</evidence>
<feature type="signal peptide" evidence="12">
    <location>
        <begin position="1"/>
        <end position="17"/>
    </location>
</feature>
<protein>
    <recommendedName>
        <fullName evidence="13">Peptidase S1 domain-containing protein</fullName>
    </recommendedName>
</protein>
<dbReference type="PRINTS" id="PR00722">
    <property type="entry name" value="CHYMOTRYPSIN"/>
</dbReference>
<keyword evidence="12" id="KW-0732">Signal</keyword>
<dbReference type="FunFam" id="2.40.10.10:FF:000068">
    <property type="entry name" value="transmembrane protease serine 2"/>
    <property type="match status" value="1"/>
</dbReference>
<dbReference type="GO" id="GO:0005576">
    <property type="term" value="C:extracellular region"/>
    <property type="evidence" value="ECO:0007669"/>
    <property type="project" value="UniProtKB-SubCell"/>
</dbReference>
<dbReference type="SMART" id="SM00020">
    <property type="entry name" value="Tryp_SPc"/>
    <property type="match status" value="1"/>
</dbReference>
<dbReference type="Gene3D" id="2.40.10.10">
    <property type="entry name" value="Trypsin-like serine proteases"/>
    <property type="match status" value="1"/>
</dbReference>
<evidence type="ECO:0000256" key="12">
    <source>
        <dbReference type="SAM" id="SignalP"/>
    </source>
</evidence>
<accession>A0AAU9TSB4</accession>
<comment type="caution">
    <text evidence="14">The sequence shown here is derived from an EMBL/GenBank/DDBJ whole genome shotgun (WGS) entry which is preliminary data.</text>
</comment>
<feature type="domain" description="Peptidase S1" evidence="13">
    <location>
        <begin position="35"/>
        <end position="273"/>
    </location>
</feature>
<dbReference type="SUPFAM" id="SSF50494">
    <property type="entry name" value="Trypsin-like serine proteases"/>
    <property type="match status" value="1"/>
</dbReference>
<keyword evidence="4 11" id="KW-0645">Protease</keyword>
<keyword evidence="3" id="KW-0800">Toxin</keyword>
<dbReference type="PANTHER" id="PTHR24276">
    <property type="entry name" value="POLYSERASE-RELATED"/>
    <property type="match status" value="1"/>
</dbReference>
<evidence type="ECO:0000256" key="11">
    <source>
        <dbReference type="RuleBase" id="RU363034"/>
    </source>
</evidence>
<dbReference type="InterPro" id="IPR050430">
    <property type="entry name" value="Peptidase_S1"/>
</dbReference>
<dbReference type="GO" id="GO:0004252">
    <property type="term" value="F:serine-type endopeptidase activity"/>
    <property type="evidence" value="ECO:0007669"/>
    <property type="project" value="InterPro"/>
</dbReference>
<dbReference type="GO" id="GO:0090729">
    <property type="term" value="F:toxin activity"/>
    <property type="evidence" value="ECO:0007669"/>
    <property type="project" value="UniProtKB-KW"/>
</dbReference>
<reference evidence="14" key="1">
    <citation type="submission" date="2022-03" db="EMBL/GenBank/DDBJ databases">
        <authorList>
            <person name="Tunstrom K."/>
        </authorList>
    </citation>
    <scope>NUCLEOTIDE SEQUENCE</scope>
</reference>
<dbReference type="InterPro" id="IPR001314">
    <property type="entry name" value="Peptidase_S1A"/>
</dbReference>
<evidence type="ECO:0000259" key="13">
    <source>
        <dbReference type="PROSITE" id="PS50240"/>
    </source>
</evidence>
<evidence type="ECO:0000256" key="3">
    <source>
        <dbReference type="ARBA" id="ARBA00022656"/>
    </source>
</evidence>
<dbReference type="InterPro" id="IPR043504">
    <property type="entry name" value="Peptidase_S1_PA_chymotrypsin"/>
</dbReference>
<evidence type="ECO:0000313" key="15">
    <source>
        <dbReference type="Proteomes" id="UP001153954"/>
    </source>
</evidence>
<evidence type="ECO:0000256" key="4">
    <source>
        <dbReference type="ARBA" id="ARBA00022670"/>
    </source>
</evidence>
<evidence type="ECO:0000256" key="10">
    <source>
        <dbReference type="ARBA" id="ARBA00084094"/>
    </source>
</evidence>
<dbReference type="PROSITE" id="PS00135">
    <property type="entry name" value="TRYPSIN_SER"/>
    <property type="match status" value="1"/>
</dbReference>
<evidence type="ECO:0000256" key="6">
    <source>
        <dbReference type="ARBA" id="ARBA00022825"/>
    </source>
</evidence>
<dbReference type="GO" id="GO:0006508">
    <property type="term" value="P:proteolysis"/>
    <property type="evidence" value="ECO:0007669"/>
    <property type="project" value="UniProtKB-KW"/>
</dbReference>
<comment type="subcellular location">
    <subcellularLocation>
        <location evidence="1">Secreted</location>
        <location evidence="1">Extracellular space</location>
    </subcellularLocation>
</comment>
<keyword evidence="15" id="KW-1185">Reference proteome</keyword>
<comment type="similarity">
    <text evidence="2">Belongs to the peptidase S1 family.</text>
</comment>
<dbReference type="PANTHER" id="PTHR24276:SF98">
    <property type="entry name" value="FI18310P1-RELATED"/>
    <property type="match status" value="1"/>
</dbReference>
<dbReference type="InterPro" id="IPR018114">
    <property type="entry name" value="TRYPSIN_HIS"/>
</dbReference>
<evidence type="ECO:0000256" key="9">
    <source>
        <dbReference type="ARBA" id="ARBA00055534"/>
    </source>
</evidence>
<comment type="function">
    <text evidence="9">Fibrinolytic activity; shows preferential cleavage of Arg-Gly bonds in all three fibrinogen chains. Contact with the caterpillars causes severe bleeding, due the anticoagulant effect of the protein.</text>
</comment>